<dbReference type="Proteomes" id="UP000236291">
    <property type="component" value="Unassembled WGS sequence"/>
</dbReference>
<evidence type="ECO:0000313" key="2">
    <source>
        <dbReference type="EMBL" id="PNX78178.1"/>
    </source>
</evidence>
<accession>A0A2K3LI20</accession>
<name>A0A2K3LI20_TRIPR</name>
<sequence length="506" mass="58738">EDRRGILWNDLKHIAEGMMGPWLLAGGFNDILSVNVKKGGAAVSMRKCNLFKARIDACKLLDLGAAGSKYTWRGPIFHGGQHIYEWLDRALSNDEWRLKFPEGSVKVLPRLDFSDHYPILISPTNTTHYQATKLFRFESVWHIESSYFDCLKNNWDLNASICTNLKSLQDGIMRWKLSSFDQVLKKKRELMARLGSIQRSIQNGNRARRLVMFEGKLQRDLSVISKKEELVWFQRSRAKWLTDGDRNRRYYHIKTVTRRRKNDVSILRNEGGQWVEDALQIKELINGYYKLLFTINQAPCAWQQSAITFPVLTFVKDVWMNQTGICLIPKVDHPEFVSQFRPISLCNNIYKVGYFAIKVDLSKAYDKLNWEFVWRIIMELKLPERMVNVIKHSITSVETNVKWNSACADYFWPQRGIRQGDPMSPYLFVLCIDKLSHAVEEGDWKANQLSLAGRVTLAKSVLEAIPIYPMMMTNVIHNTNLVLMKSIRCRGVSFGETQKLREDIML</sequence>
<dbReference type="InterPro" id="IPR036691">
    <property type="entry name" value="Endo/exonu/phosph_ase_sf"/>
</dbReference>
<feature type="non-terminal residue" evidence="2">
    <location>
        <position position="1"/>
    </location>
</feature>
<comment type="caution">
    <text evidence="2">The sequence shown here is derived from an EMBL/GenBank/DDBJ whole genome shotgun (WGS) entry which is preliminary data.</text>
</comment>
<evidence type="ECO:0000259" key="1">
    <source>
        <dbReference type="Pfam" id="PF00078"/>
    </source>
</evidence>
<dbReference type="PANTHER" id="PTHR33710">
    <property type="entry name" value="BNAC02G09200D PROTEIN"/>
    <property type="match status" value="1"/>
</dbReference>
<dbReference type="Pfam" id="PF00078">
    <property type="entry name" value="RVT_1"/>
    <property type="match status" value="1"/>
</dbReference>
<dbReference type="ExpressionAtlas" id="A0A2K3LI20">
    <property type="expression patterns" value="baseline"/>
</dbReference>
<organism evidence="2 3">
    <name type="scientific">Trifolium pratense</name>
    <name type="common">Red clover</name>
    <dbReference type="NCBI Taxonomy" id="57577"/>
    <lineage>
        <taxon>Eukaryota</taxon>
        <taxon>Viridiplantae</taxon>
        <taxon>Streptophyta</taxon>
        <taxon>Embryophyta</taxon>
        <taxon>Tracheophyta</taxon>
        <taxon>Spermatophyta</taxon>
        <taxon>Magnoliopsida</taxon>
        <taxon>eudicotyledons</taxon>
        <taxon>Gunneridae</taxon>
        <taxon>Pentapetalae</taxon>
        <taxon>rosids</taxon>
        <taxon>fabids</taxon>
        <taxon>Fabales</taxon>
        <taxon>Fabaceae</taxon>
        <taxon>Papilionoideae</taxon>
        <taxon>50 kb inversion clade</taxon>
        <taxon>NPAAA clade</taxon>
        <taxon>Hologalegina</taxon>
        <taxon>IRL clade</taxon>
        <taxon>Trifolieae</taxon>
        <taxon>Trifolium</taxon>
    </lineage>
</organism>
<reference evidence="2 3" key="1">
    <citation type="journal article" date="2014" name="Am. J. Bot.">
        <title>Genome assembly and annotation for red clover (Trifolium pratense; Fabaceae).</title>
        <authorList>
            <person name="Istvanek J."/>
            <person name="Jaros M."/>
            <person name="Krenek A."/>
            <person name="Repkova J."/>
        </authorList>
    </citation>
    <scope>NUCLEOTIDE SEQUENCE [LARGE SCALE GENOMIC DNA]</scope>
    <source>
        <strain evidence="3">cv. Tatra</strain>
        <tissue evidence="2">Young leaves</tissue>
    </source>
</reference>
<feature type="domain" description="Reverse transcriptase" evidence="1">
    <location>
        <begin position="336"/>
        <end position="441"/>
    </location>
</feature>
<proteinExistence type="predicted"/>
<dbReference type="InterPro" id="IPR000477">
    <property type="entry name" value="RT_dom"/>
</dbReference>
<dbReference type="STRING" id="57577.A0A2K3LI20"/>
<dbReference type="AlphaFoldDB" id="A0A2K3LI20"/>
<evidence type="ECO:0000313" key="3">
    <source>
        <dbReference type="Proteomes" id="UP000236291"/>
    </source>
</evidence>
<dbReference type="SUPFAM" id="SSF56219">
    <property type="entry name" value="DNase I-like"/>
    <property type="match status" value="1"/>
</dbReference>
<dbReference type="Gene3D" id="3.60.10.10">
    <property type="entry name" value="Endonuclease/exonuclease/phosphatase"/>
    <property type="match status" value="1"/>
</dbReference>
<dbReference type="PANTHER" id="PTHR33710:SF77">
    <property type="entry name" value="DNASE I-LIKE SUPERFAMILY PROTEIN"/>
    <property type="match status" value="1"/>
</dbReference>
<reference evidence="2 3" key="2">
    <citation type="journal article" date="2017" name="Front. Plant Sci.">
        <title>Gene Classification and Mining of Molecular Markers Useful in Red Clover (Trifolium pratense) Breeding.</title>
        <authorList>
            <person name="Istvanek J."/>
            <person name="Dluhosova J."/>
            <person name="Dluhos P."/>
            <person name="Patkova L."/>
            <person name="Nedelnik J."/>
            <person name="Repkova J."/>
        </authorList>
    </citation>
    <scope>NUCLEOTIDE SEQUENCE [LARGE SCALE GENOMIC DNA]</scope>
    <source>
        <strain evidence="3">cv. Tatra</strain>
        <tissue evidence="2">Young leaves</tissue>
    </source>
</reference>
<dbReference type="EMBL" id="ASHM01033631">
    <property type="protein sequence ID" value="PNX78178.1"/>
    <property type="molecule type" value="Genomic_DNA"/>
</dbReference>
<gene>
    <name evidence="2" type="ORF">L195_g034154</name>
</gene>
<protein>
    <submittedName>
        <fullName evidence="2">Ribonuclease H</fullName>
    </submittedName>
</protein>